<evidence type="ECO:0000313" key="6">
    <source>
        <dbReference type="Proteomes" id="UP000051672"/>
    </source>
</evidence>
<name>A0A0R2AXK5_9LACO</name>
<dbReference type="NCBIfam" id="NF033745">
    <property type="entry name" value="class_C_sortase"/>
    <property type="match status" value="1"/>
</dbReference>
<feature type="transmembrane region" description="Helical" evidence="3">
    <location>
        <begin position="226"/>
        <end position="249"/>
    </location>
</feature>
<dbReference type="STRING" id="1423727.FC34_GL001394"/>
<feature type="signal peptide" evidence="4">
    <location>
        <begin position="1"/>
        <end position="20"/>
    </location>
</feature>
<dbReference type="GO" id="GO:0016787">
    <property type="term" value="F:hydrolase activity"/>
    <property type="evidence" value="ECO:0007669"/>
    <property type="project" value="UniProtKB-KW"/>
</dbReference>
<feature type="active site" description="Proton donor/acceptor" evidence="2">
    <location>
        <position position="132"/>
    </location>
</feature>
<keyword evidence="3" id="KW-0812">Transmembrane</keyword>
<evidence type="ECO:0000256" key="1">
    <source>
        <dbReference type="ARBA" id="ARBA00022801"/>
    </source>
</evidence>
<feature type="active site" description="Acyl-thioester intermediate" evidence="2">
    <location>
        <position position="194"/>
    </location>
</feature>
<dbReference type="InterPro" id="IPR023365">
    <property type="entry name" value="Sortase_dom-sf"/>
</dbReference>
<dbReference type="Gene3D" id="2.40.260.10">
    <property type="entry name" value="Sortase"/>
    <property type="match status" value="1"/>
</dbReference>
<accession>A0A0R2AXK5</accession>
<dbReference type="EMBL" id="AYZQ01000003">
    <property type="protein sequence ID" value="KRM71735.1"/>
    <property type="molecule type" value="Genomic_DNA"/>
</dbReference>
<dbReference type="InterPro" id="IPR005754">
    <property type="entry name" value="Sortase"/>
</dbReference>
<dbReference type="Pfam" id="PF04203">
    <property type="entry name" value="Sortase"/>
    <property type="match status" value="1"/>
</dbReference>
<keyword evidence="3" id="KW-1133">Transmembrane helix</keyword>
<dbReference type="SMR" id="A0A0R2AXK5"/>
<feature type="chain" id="PRO_5039630971" evidence="4">
    <location>
        <begin position="21"/>
        <end position="270"/>
    </location>
</feature>
<keyword evidence="4" id="KW-0732">Signal</keyword>
<keyword evidence="6" id="KW-1185">Reference proteome</keyword>
<reference evidence="5 6" key="1">
    <citation type="journal article" date="2015" name="Genome Announc.">
        <title>Expanding the biotechnology potential of lactobacilli through comparative genomics of 213 strains and associated genera.</title>
        <authorList>
            <person name="Sun Z."/>
            <person name="Harris H.M."/>
            <person name="McCann A."/>
            <person name="Guo C."/>
            <person name="Argimon S."/>
            <person name="Zhang W."/>
            <person name="Yang X."/>
            <person name="Jeffery I.B."/>
            <person name="Cooney J.C."/>
            <person name="Kagawa T.F."/>
            <person name="Liu W."/>
            <person name="Song Y."/>
            <person name="Salvetti E."/>
            <person name="Wrobel A."/>
            <person name="Rasinkangas P."/>
            <person name="Parkhill J."/>
            <person name="Rea M.C."/>
            <person name="O'Sullivan O."/>
            <person name="Ritari J."/>
            <person name="Douillard F.P."/>
            <person name="Paul Ross R."/>
            <person name="Yang R."/>
            <person name="Briner A.E."/>
            <person name="Felis G.E."/>
            <person name="de Vos W.M."/>
            <person name="Barrangou R."/>
            <person name="Klaenhammer T.R."/>
            <person name="Caufield P.W."/>
            <person name="Cui Y."/>
            <person name="Zhang H."/>
            <person name="O'Toole P.W."/>
        </authorList>
    </citation>
    <scope>NUCLEOTIDE SEQUENCE [LARGE SCALE GENOMIC DNA]</scope>
    <source>
        <strain evidence="5 6">DSM 23927</strain>
    </source>
</reference>
<protein>
    <submittedName>
        <fullName evidence="5">SrtC protein</fullName>
    </submittedName>
</protein>
<evidence type="ECO:0000256" key="4">
    <source>
        <dbReference type="SAM" id="SignalP"/>
    </source>
</evidence>
<evidence type="ECO:0000256" key="2">
    <source>
        <dbReference type="PIRSR" id="PIRSR605754-1"/>
    </source>
</evidence>
<dbReference type="Proteomes" id="UP000051672">
    <property type="component" value="Unassembled WGS sequence"/>
</dbReference>
<proteinExistence type="predicted"/>
<dbReference type="InterPro" id="IPR042002">
    <property type="entry name" value="Sortase_C"/>
</dbReference>
<sequence length="270" mass="30268">MLIAVAVLLLAYPIAANYFANIDRGHAVTRYQKDIKELAPKVVAQEFAAAQAYNDGIWQQQRNIPAKLPNYNTILPDASGVMGMLNIPAIDIVNMPFYHGSNDDVLEKGLGHMKMTSVPIGGKNTRAVITGHSGLANQQLFSDINKLQVGDYFFIQVLDRKLAYKVHDIQKVKPDQVNAIKIRRGQDAVTLLTCWPAGINSDRLLVTGYRTAYTAARKAPVQKRNFWNYEHIVLMLLGLAVIIIAYAYYRNRTRKQGGRTSVEHEETQKN</sequence>
<dbReference type="NCBIfam" id="TIGR01076">
    <property type="entry name" value="sortase_fam"/>
    <property type="match status" value="1"/>
</dbReference>
<evidence type="ECO:0000256" key="3">
    <source>
        <dbReference type="SAM" id="Phobius"/>
    </source>
</evidence>
<dbReference type="SUPFAM" id="SSF63817">
    <property type="entry name" value="Sortase"/>
    <property type="match status" value="1"/>
</dbReference>
<dbReference type="AlphaFoldDB" id="A0A0R2AXK5"/>
<gene>
    <name evidence="5" type="ORF">FC34_GL001394</name>
</gene>
<keyword evidence="3" id="KW-0472">Membrane</keyword>
<dbReference type="PATRIC" id="fig|1423727.3.peg.1413"/>
<comment type="caution">
    <text evidence="5">The sequence shown here is derived from an EMBL/GenBank/DDBJ whole genome shotgun (WGS) entry which is preliminary data.</text>
</comment>
<keyword evidence="1" id="KW-0378">Hydrolase</keyword>
<dbReference type="CDD" id="cd05827">
    <property type="entry name" value="Sortase_C"/>
    <property type="match status" value="1"/>
</dbReference>
<evidence type="ECO:0000313" key="5">
    <source>
        <dbReference type="EMBL" id="KRM71735.1"/>
    </source>
</evidence>
<organism evidence="5 6">
    <name type="scientific">Lacticaseibacillus brantae DSM 23927</name>
    <dbReference type="NCBI Taxonomy" id="1423727"/>
    <lineage>
        <taxon>Bacteria</taxon>
        <taxon>Bacillati</taxon>
        <taxon>Bacillota</taxon>
        <taxon>Bacilli</taxon>
        <taxon>Lactobacillales</taxon>
        <taxon>Lactobacillaceae</taxon>
        <taxon>Lacticaseibacillus</taxon>
    </lineage>
</organism>